<sequence length="281" mass="30964">MLHECDGMICASSTAFEPVTSRAVKEWFAKTNRSLYVVGPLLPDSVLLGASEAVEPTPETNDKEVLAFLDSIYATSGPHSLIYVSFGSIFWPSGNGIWRVVEIILNRDIPLILAYDEERLGKMPEHIAERFKASNKTLTSIWAPQQTILRHPATGWLLTQCGQNSITEAIVQGVPMIAWPLSAEQPGNAAYITLVLGIAYEIVEGRSGPGLKPMYRGIQPQGTLEALEKEAHGILDKAFGDDGKKKRENIRVLRDKVRAGLVEGGDSFVDFARLVRDYIRV</sequence>
<organism evidence="2 3">
    <name type="scientific">Clathrus columnatus</name>
    <dbReference type="NCBI Taxonomy" id="1419009"/>
    <lineage>
        <taxon>Eukaryota</taxon>
        <taxon>Fungi</taxon>
        <taxon>Dikarya</taxon>
        <taxon>Basidiomycota</taxon>
        <taxon>Agaricomycotina</taxon>
        <taxon>Agaricomycetes</taxon>
        <taxon>Phallomycetidae</taxon>
        <taxon>Phallales</taxon>
        <taxon>Clathraceae</taxon>
        <taxon>Clathrus</taxon>
    </lineage>
</organism>
<dbReference type="SUPFAM" id="SSF53756">
    <property type="entry name" value="UDP-Glycosyltransferase/glycogen phosphorylase"/>
    <property type="match status" value="1"/>
</dbReference>
<dbReference type="EMBL" id="BPWL01000008">
    <property type="protein sequence ID" value="GJJ13424.1"/>
    <property type="molecule type" value="Genomic_DNA"/>
</dbReference>
<accession>A0AAV5AFK3</accession>
<dbReference type="GO" id="GO:0008194">
    <property type="term" value="F:UDP-glycosyltransferase activity"/>
    <property type="evidence" value="ECO:0007669"/>
    <property type="project" value="InterPro"/>
</dbReference>
<comment type="caution">
    <text evidence="2">The sequence shown here is derived from an EMBL/GenBank/DDBJ whole genome shotgun (WGS) entry which is preliminary data.</text>
</comment>
<gene>
    <name evidence="2" type="ORF">Clacol_007678</name>
</gene>
<dbReference type="Gene3D" id="3.40.50.2000">
    <property type="entry name" value="Glycogen Phosphorylase B"/>
    <property type="match status" value="2"/>
</dbReference>
<name>A0AAV5AFK3_9AGAM</name>
<evidence type="ECO:0000313" key="2">
    <source>
        <dbReference type="EMBL" id="GJJ13424.1"/>
    </source>
</evidence>
<evidence type="ECO:0000313" key="3">
    <source>
        <dbReference type="Proteomes" id="UP001050691"/>
    </source>
</evidence>
<proteinExistence type="predicted"/>
<keyword evidence="1" id="KW-0808">Transferase</keyword>
<dbReference type="InterPro" id="IPR002213">
    <property type="entry name" value="UDP_glucos_trans"/>
</dbReference>
<protein>
    <submittedName>
        <fullName evidence="2">Uncharacterized protein</fullName>
    </submittedName>
</protein>
<evidence type="ECO:0000256" key="1">
    <source>
        <dbReference type="ARBA" id="ARBA00022679"/>
    </source>
</evidence>
<keyword evidence="3" id="KW-1185">Reference proteome</keyword>
<dbReference type="PANTHER" id="PTHR48045:SF31">
    <property type="entry name" value="UDP-GLYCOSYLTRANSFERASE 76B1-LIKE"/>
    <property type="match status" value="1"/>
</dbReference>
<dbReference type="AlphaFoldDB" id="A0AAV5AFK3"/>
<reference evidence="2" key="1">
    <citation type="submission" date="2021-10" db="EMBL/GenBank/DDBJ databases">
        <title>De novo Genome Assembly of Clathrus columnatus (Basidiomycota, Fungi) Using Illumina and Nanopore Sequence Data.</title>
        <authorList>
            <person name="Ogiso-Tanaka E."/>
            <person name="Itagaki H."/>
            <person name="Hosoya T."/>
            <person name="Hosaka K."/>
        </authorList>
    </citation>
    <scope>NUCLEOTIDE SEQUENCE</scope>
    <source>
        <strain evidence="2">MO-923</strain>
    </source>
</reference>
<dbReference type="PANTHER" id="PTHR48045">
    <property type="entry name" value="UDP-GLYCOSYLTRANSFERASE 72B1"/>
    <property type="match status" value="1"/>
</dbReference>
<dbReference type="Pfam" id="PF00201">
    <property type="entry name" value="UDPGT"/>
    <property type="match status" value="1"/>
</dbReference>
<dbReference type="Proteomes" id="UP001050691">
    <property type="component" value="Unassembled WGS sequence"/>
</dbReference>